<accession>A0A1G9T859</accession>
<dbReference type="NCBIfam" id="NF047658">
    <property type="entry name" value="HYC_CC_PP"/>
    <property type="match status" value="1"/>
</dbReference>
<reference evidence="2" key="1">
    <citation type="submission" date="2016-10" db="EMBL/GenBank/DDBJ databases">
        <authorList>
            <person name="Varghese N."/>
            <person name="Submissions S."/>
        </authorList>
    </citation>
    <scope>NUCLEOTIDE SEQUENCE [LARGE SCALE GENOMIC DNA]</scope>
    <source>
        <strain evidence="2">DSM 24536</strain>
    </source>
</reference>
<dbReference type="InterPro" id="IPR058512">
    <property type="entry name" value="DUF8199"/>
</dbReference>
<dbReference type="EMBL" id="FNHH01000012">
    <property type="protein sequence ID" value="SDM43837.1"/>
    <property type="molecule type" value="Genomic_DNA"/>
</dbReference>
<proteinExistence type="predicted"/>
<dbReference type="STRING" id="990371.SAMN05421813_11247"/>
<dbReference type="OrthoDB" id="676308at2"/>
<dbReference type="Pfam" id="PF26622">
    <property type="entry name" value="DUF8199"/>
    <property type="match status" value="1"/>
</dbReference>
<dbReference type="AlphaFoldDB" id="A0A1G9T859"/>
<organism evidence="1 2">
    <name type="scientific">Daejeonella rubra</name>
    <dbReference type="NCBI Taxonomy" id="990371"/>
    <lineage>
        <taxon>Bacteria</taxon>
        <taxon>Pseudomonadati</taxon>
        <taxon>Bacteroidota</taxon>
        <taxon>Sphingobacteriia</taxon>
        <taxon>Sphingobacteriales</taxon>
        <taxon>Sphingobacteriaceae</taxon>
        <taxon>Daejeonella</taxon>
    </lineage>
</organism>
<evidence type="ECO:0000313" key="2">
    <source>
        <dbReference type="Proteomes" id="UP000199226"/>
    </source>
</evidence>
<name>A0A1G9T859_9SPHI</name>
<keyword evidence="2" id="KW-1185">Reference proteome</keyword>
<gene>
    <name evidence="1" type="ORF">SAMN05421813_11247</name>
</gene>
<sequence>MKKLLITVLAVFYLGVSSGATVHFHYCMGELIEWGLSNDSSEGADDCSNCGMKKGVSEDCCKDQKQELKLKESQKAPLSIYQAKIFVLEPIFYHELQVKTLSPISEQHTSINAVSRTVKTPVFIRNCNFRI</sequence>
<protein>
    <submittedName>
        <fullName evidence="1">Uncharacterized protein</fullName>
    </submittedName>
</protein>
<dbReference type="RefSeq" id="WP_143007723.1">
    <property type="nucleotide sequence ID" value="NZ_FNHH01000012.1"/>
</dbReference>
<dbReference type="Proteomes" id="UP000199226">
    <property type="component" value="Unassembled WGS sequence"/>
</dbReference>
<evidence type="ECO:0000313" key="1">
    <source>
        <dbReference type="EMBL" id="SDM43837.1"/>
    </source>
</evidence>
<dbReference type="InterPro" id="IPR058060">
    <property type="entry name" value="HYC_CC_PP"/>
</dbReference>